<protein>
    <submittedName>
        <fullName evidence="1">Uncharacterized protein</fullName>
    </submittedName>
</protein>
<sequence length="184" mass="20643">MATQKRRTELIKQRRSRRGALTRVLNTLKTVIDQGQDTDSKTVRELLGKGDEGFAAVEAIHQELVDTAEDEEASKLEAWMEEVHKSFWEIKMLAKRYLHSKGENSMDLKSKEVPSSDGTGSGSTNQFSEIKLALELPKAGVKEFKGDPIDFYMLTSNFETNVATKLSNNPTFAICNTNVQRQST</sequence>
<evidence type="ECO:0000313" key="1">
    <source>
        <dbReference type="EMBL" id="KAJ8048380.1"/>
    </source>
</evidence>
<accession>A0A9Q1CPF4</accession>
<name>A0A9Q1CPF4_HOLLE</name>
<comment type="caution">
    <text evidence="1">The sequence shown here is derived from an EMBL/GenBank/DDBJ whole genome shotgun (WGS) entry which is preliminary data.</text>
</comment>
<dbReference type="EMBL" id="JAIZAY010000001">
    <property type="protein sequence ID" value="KAJ8048380.1"/>
    <property type="molecule type" value="Genomic_DNA"/>
</dbReference>
<gene>
    <name evidence="1" type="ORF">HOLleu_00666</name>
</gene>
<evidence type="ECO:0000313" key="2">
    <source>
        <dbReference type="Proteomes" id="UP001152320"/>
    </source>
</evidence>
<proteinExistence type="predicted"/>
<reference evidence="1" key="1">
    <citation type="submission" date="2021-10" db="EMBL/GenBank/DDBJ databases">
        <title>Tropical sea cucumber genome reveals ecological adaptation and Cuvierian tubules defense mechanism.</title>
        <authorList>
            <person name="Chen T."/>
        </authorList>
    </citation>
    <scope>NUCLEOTIDE SEQUENCE</scope>
    <source>
        <strain evidence="1">Nanhai2018</strain>
        <tissue evidence="1">Muscle</tissue>
    </source>
</reference>
<dbReference type="Proteomes" id="UP001152320">
    <property type="component" value="Chromosome 1"/>
</dbReference>
<dbReference type="AlphaFoldDB" id="A0A9Q1CPF4"/>
<keyword evidence="2" id="KW-1185">Reference proteome</keyword>
<organism evidence="1 2">
    <name type="scientific">Holothuria leucospilota</name>
    <name type="common">Black long sea cucumber</name>
    <name type="synonym">Mertensiothuria leucospilota</name>
    <dbReference type="NCBI Taxonomy" id="206669"/>
    <lineage>
        <taxon>Eukaryota</taxon>
        <taxon>Metazoa</taxon>
        <taxon>Echinodermata</taxon>
        <taxon>Eleutherozoa</taxon>
        <taxon>Echinozoa</taxon>
        <taxon>Holothuroidea</taxon>
        <taxon>Aspidochirotacea</taxon>
        <taxon>Aspidochirotida</taxon>
        <taxon>Holothuriidae</taxon>
        <taxon>Holothuria</taxon>
    </lineage>
</organism>